<sequence>MGRTLDKFGRQSSLEKDLCGQTIWYTKKIFVARPYGTRKRGRPRLRWIDCLEKDLKTSNIINWKSQAKNRVA</sequence>
<name>A0A8X6RFF2_TRICX</name>
<dbReference type="EMBL" id="BMAU01021135">
    <property type="protein sequence ID" value="GFX91567.1"/>
    <property type="molecule type" value="Genomic_DNA"/>
</dbReference>
<protein>
    <submittedName>
        <fullName evidence="1">Uncharacterized protein</fullName>
    </submittedName>
</protein>
<reference evidence="1" key="1">
    <citation type="submission" date="2020-08" db="EMBL/GenBank/DDBJ databases">
        <title>Multicomponent nature underlies the extraordinary mechanical properties of spider dragline silk.</title>
        <authorList>
            <person name="Kono N."/>
            <person name="Nakamura H."/>
            <person name="Mori M."/>
            <person name="Yoshida Y."/>
            <person name="Ohtoshi R."/>
            <person name="Malay A.D."/>
            <person name="Moran D.A.P."/>
            <person name="Tomita M."/>
            <person name="Numata K."/>
            <person name="Arakawa K."/>
        </authorList>
    </citation>
    <scope>NUCLEOTIDE SEQUENCE</scope>
</reference>
<dbReference type="AlphaFoldDB" id="A0A8X6RFF2"/>
<evidence type="ECO:0000313" key="1">
    <source>
        <dbReference type="EMBL" id="GFX91567.1"/>
    </source>
</evidence>
<proteinExistence type="predicted"/>
<gene>
    <name evidence="1" type="ORF">TNCV_3681531</name>
</gene>
<comment type="caution">
    <text evidence="1">The sequence shown here is derived from an EMBL/GenBank/DDBJ whole genome shotgun (WGS) entry which is preliminary data.</text>
</comment>
<keyword evidence="2" id="KW-1185">Reference proteome</keyword>
<accession>A0A8X6RFF2</accession>
<evidence type="ECO:0000313" key="2">
    <source>
        <dbReference type="Proteomes" id="UP000887159"/>
    </source>
</evidence>
<dbReference type="Proteomes" id="UP000887159">
    <property type="component" value="Unassembled WGS sequence"/>
</dbReference>
<organism evidence="1 2">
    <name type="scientific">Trichonephila clavipes</name>
    <name type="common">Golden silk orbweaver</name>
    <name type="synonym">Nephila clavipes</name>
    <dbReference type="NCBI Taxonomy" id="2585209"/>
    <lineage>
        <taxon>Eukaryota</taxon>
        <taxon>Metazoa</taxon>
        <taxon>Ecdysozoa</taxon>
        <taxon>Arthropoda</taxon>
        <taxon>Chelicerata</taxon>
        <taxon>Arachnida</taxon>
        <taxon>Araneae</taxon>
        <taxon>Araneomorphae</taxon>
        <taxon>Entelegynae</taxon>
        <taxon>Araneoidea</taxon>
        <taxon>Nephilidae</taxon>
        <taxon>Trichonephila</taxon>
    </lineage>
</organism>